<sequence>MSHSLAIRIAPSHRHHDMGAFVQGWVTLSPFRHINRKQFSNCLRQPMISFGFVELGLLLLSFYLWKILRARRNGPLPPGPRGWPVIGNLFDIPTSEKPWLEWAKLGEKYGDLVSIQVFGTTLMGINSYAQVAKMFNDKSDIYSDRPPFTMATEVSGMRNIMGALPNGRQLKSYRRMFQHELGTNASVKNFLPYMHRQCKIFVKKIMDDPNGDLLDQCFHHTGSIILKVAYGYQAKVGDDPMIKLSTLSMNNFSAALATDQFAVNRFPILLKVPEWLPGTEWKVRGRKWARTTFDMATFPLDFTKKQLNEGTADDSFVGRWLKKTLSTEEEFHLKWAAASLFGAGAETTALTIYGFVLRMCLNPEIQKNIHEEIDAVVGDGRLPTFEDRSQLHYFEAVIKEIKRFHIYVPHSTSEDDVHEGMFIPKGSIIFANIWLMGHDPSVYKDPMTFDPMRFFGDRNEQDPSDYIFGFGRRLCPGRLLAEPSVFISIAMIAWAFDITPIPGEEPVYDTSPGMITRLRPFKCKITPRKDIEKLMTLLSVD</sequence>
<dbReference type="PRINTS" id="PR00385">
    <property type="entry name" value="P450"/>
</dbReference>
<dbReference type="CDD" id="cd11065">
    <property type="entry name" value="CYP64-like"/>
    <property type="match status" value="1"/>
</dbReference>
<evidence type="ECO:0008006" key="14">
    <source>
        <dbReference type="Google" id="ProtNLM"/>
    </source>
</evidence>
<keyword evidence="8 10" id="KW-0503">Monooxygenase</keyword>
<dbReference type="Proteomes" id="UP000559256">
    <property type="component" value="Unassembled WGS sequence"/>
</dbReference>
<dbReference type="Pfam" id="PF00067">
    <property type="entry name" value="p450"/>
    <property type="match status" value="1"/>
</dbReference>
<evidence type="ECO:0000256" key="9">
    <source>
        <dbReference type="PIRSR" id="PIRSR602401-1"/>
    </source>
</evidence>
<evidence type="ECO:0000256" key="10">
    <source>
        <dbReference type="RuleBase" id="RU000461"/>
    </source>
</evidence>
<keyword evidence="7 9" id="KW-0408">Iron</keyword>
<keyword evidence="11" id="KW-0812">Transmembrane</keyword>
<keyword evidence="5 9" id="KW-0479">Metal-binding</keyword>
<dbReference type="PRINTS" id="PR00463">
    <property type="entry name" value="EP450I"/>
</dbReference>
<evidence type="ECO:0000313" key="12">
    <source>
        <dbReference type="EMBL" id="KAF5358637.1"/>
    </source>
</evidence>
<accession>A0A8H5G5H6</accession>
<dbReference type="PANTHER" id="PTHR46300">
    <property type="entry name" value="P450, PUTATIVE (EUROFUNG)-RELATED-RELATED"/>
    <property type="match status" value="1"/>
</dbReference>
<organism evidence="12 13">
    <name type="scientific">Tetrapyrgos nigripes</name>
    <dbReference type="NCBI Taxonomy" id="182062"/>
    <lineage>
        <taxon>Eukaryota</taxon>
        <taxon>Fungi</taxon>
        <taxon>Dikarya</taxon>
        <taxon>Basidiomycota</taxon>
        <taxon>Agaricomycotina</taxon>
        <taxon>Agaricomycetes</taxon>
        <taxon>Agaricomycetidae</taxon>
        <taxon>Agaricales</taxon>
        <taxon>Marasmiineae</taxon>
        <taxon>Marasmiaceae</taxon>
        <taxon>Tetrapyrgos</taxon>
    </lineage>
</organism>
<protein>
    <recommendedName>
        <fullName evidence="14">Cytochrome P450</fullName>
    </recommendedName>
</protein>
<dbReference type="PROSITE" id="PS00086">
    <property type="entry name" value="CYTOCHROME_P450"/>
    <property type="match status" value="1"/>
</dbReference>
<reference evidence="12 13" key="1">
    <citation type="journal article" date="2020" name="ISME J.">
        <title>Uncovering the hidden diversity of litter-decomposition mechanisms in mushroom-forming fungi.</title>
        <authorList>
            <person name="Floudas D."/>
            <person name="Bentzer J."/>
            <person name="Ahren D."/>
            <person name="Johansson T."/>
            <person name="Persson P."/>
            <person name="Tunlid A."/>
        </authorList>
    </citation>
    <scope>NUCLEOTIDE SEQUENCE [LARGE SCALE GENOMIC DNA]</scope>
    <source>
        <strain evidence="12 13">CBS 291.85</strain>
    </source>
</reference>
<gene>
    <name evidence="12" type="ORF">D9758_007686</name>
</gene>
<feature type="binding site" description="axial binding residue" evidence="9">
    <location>
        <position position="475"/>
    </location>
    <ligand>
        <name>heme</name>
        <dbReference type="ChEBI" id="CHEBI:30413"/>
    </ligand>
    <ligandPart>
        <name>Fe</name>
        <dbReference type="ChEBI" id="CHEBI:18248"/>
    </ligandPart>
</feature>
<evidence type="ECO:0000256" key="4">
    <source>
        <dbReference type="ARBA" id="ARBA00022617"/>
    </source>
</evidence>
<dbReference type="GO" id="GO:0020037">
    <property type="term" value="F:heme binding"/>
    <property type="evidence" value="ECO:0007669"/>
    <property type="project" value="InterPro"/>
</dbReference>
<proteinExistence type="inferred from homology"/>
<dbReference type="InterPro" id="IPR001128">
    <property type="entry name" value="Cyt_P450"/>
</dbReference>
<dbReference type="InterPro" id="IPR017972">
    <property type="entry name" value="Cyt_P450_CS"/>
</dbReference>
<dbReference type="InterPro" id="IPR036396">
    <property type="entry name" value="Cyt_P450_sf"/>
</dbReference>
<keyword evidence="11" id="KW-1133">Transmembrane helix</keyword>
<comment type="cofactor">
    <cofactor evidence="1 9">
        <name>heme</name>
        <dbReference type="ChEBI" id="CHEBI:30413"/>
    </cofactor>
</comment>
<evidence type="ECO:0000256" key="2">
    <source>
        <dbReference type="ARBA" id="ARBA00005179"/>
    </source>
</evidence>
<dbReference type="EMBL" id="JAACJM010000049">
    <property type="protein sequence ID" value="KAF5358637.1"/>
    <property type="molecule type" value="Genomic_DNA"/>
</dbReference>
<feature type="transmembrane region" description="Helical" evidence="11">
    <location>
        <begin position="46"/>
        <end position="65"/>
    </location>
</feature>
<keyword evidence="6 10" id="KW-0560">Oxidoreductase</keyword>
<evidence type="ECO:0000256" key="5">
    <source>
        <dbReference type="ARBA" id="ARBA00022723"/>
    </source>
</evidence>
<dbReference type="Gene3D" id="1.10.630.10">
    <property type="entry name" value="Cytochrome P450"/>
    <property type="match status" value="1"/>
</dbReference>
<dbReference type="OrthoDB" id="2789670at2759"/>
<keyword evidence="13" id="KW-1185">Reference proteome</keyword>
<dbReference type="GO" id="GO:0016705">
    <property type="term" value="F:oxidoreductase activity, acting on paired donors, with incorporation or reduction of molecular oxygen"/>
    <property type="evidence" value="ECO:0007669"/>
    <property type="project" value="InterPro"/>
</dbReference>
<dbReference type="SUPFAM" id="SSF48264">
    <property type="entry name" value="Cytochrome P450"/>
    <property type="match status" value="1"/>
</dbReference>
<dbReference type="GO" id="GO:0004497">
    <property type="term" value="F:monooxygenase activity"/>
    <property type="evidence" value="ECO:0007669"/>
    <property type="project" value="UniProtKB-KW"/>
</dbReference>
<evidence type="ECO:0000256" key="8">
    <source>
        <dbReference type="ARBA" id="ARBA00023033"/>
    </source>
</evidence>
<keyword evidence="4 9" id="KW-0349">Heme</keyword>
<dbReference type="AlphaFoldDB" id="A0A8H5G5H6"/>
<dbReference type="PANTHER" id="PTHR46300:SF7">
    <property type="entry name" value="P450, PUTATIVE (EUROFUNG)-RELATED"/>
    <property type="match status" value="1"/>
</dbReference>
<comment type="similarity">
    <text evidence="3 10">Belongs to the cytochrome P450 family.</text>
</comment>
<keyword evidence="11" id="KW-0472">Membrane</keyword>
<dbReference type="GO" id="GO:0005506">
    <property type="term" value="F:iron ion binding"/>
    <property type="evidence" value="ECO:0007669"/>
    <property type="project" value="InterPro"/>
</dbReference>
<evidence type="ECO:0000256" key="7">
    <source>
        <dbReference type="ARBA" id="ARBA00023004"/>
    </source>
</evidence>
<name>A0A8H5G5H6_9AGAR</name>
<evidence type="ECO:0000256" key="6">
    <source>
        <dbReference type="ARBA" id="ARBA00023002"/>
    </source>
</evidence>
<evidence type="ECO:0000256" key="11">
    <source>
        <dbReference type="SAM" id="Phobius"/>
    </source>
</evidence>
<comment type="pathway">
    <text evidence="2">Secondary metabolite biosynthesis.</text>
</comment>
<dbReference type="InterPro" id="IPR002401">
    <property type="entry name" value="Cyt_P450_E_grp-I"/>
</dbReference>
<evidence type="ECO:0000313" key="13">
    <source>
        <dbReference type="Proteomes" id="UP000559256"/>
    </source>
</evidence>
<dbReference type="InterPro" id="IPR050364">
    <property type="entry name" value="Cytochrome_P450_fung"/>
</dbReference>
<evidence type="ECO:0000256" key="1">
    <source>
        <dbReference type="ARBA" id="ARBA00001971"/>
    </source>
</evidence>
<evidence type="ECO:0000256" key="3">
    <source>
        <dbReference type="ARBA" id="ARBA00010617"/>
    </source>
</evidence>
<comment type="caution">
    <text evidence="12">The sequence shown here is derived from an EMBL/GenBank/DDBJ whole genome shotgun (WGS) entry which is preliminary data.</text>
</comment>